<name>A0A9D4EQY0_DREPO</name>
<dbReference type="EMBL" id="JAIWYP010000008">
    <property type="protein sequence ID" value="KAH3784118.1"/>
    <property type="molecule type" value="Genomic_DNA"/>
</dbReference>
<gene>
    <name evidence="1" type="ORF">DPMN_162069</name>
</gene>
<dbReference type="AlphaFoldDB" id="A0A9D4EQY0"/>
<reference evidence="1" key="1">
    <citation type="journal article" date="2019" name="bioRxiv">
        <title>The Genome of the Zebra Mussel, Dreissena polymorpha: A Resource for Invasive Species Research.</title>
        <authorList>
            <person name="McCartney M.A."/>
            <person name="Auch B."/>
            <person name="Kono T."/>
            <person name="Mallez S."/>
            <person name="Zhang Y."/>
            <person name="Obille A."/>
            <person name="Becker A."/>
            <person name="Abrahante J.E."/>
            <person name="Garbe J."/>
            <person name="Badalamenti J.P."/>
            <person name="Herman A."/>
            <person name="Mangelson H."/>
            <person name="Liachko I."/>
            <person name="Sullivan S."/>
            <person name="Sone E.D."/>
            <person name="Koren S."/>
            <person name="Silverstein K.A.T."/>
            <person name="Beckman K.B."/>
            <person name="Gohl D.M."/>
        </authorList>
    </citation>
    <scope>NUCLEOTIDE SEQUENCE</scope>
    <source>
        <strain evidence="1">Duluth1</strain>
        <tissue evidence="1">Whole animal</tissue>
    </source>
</reference>
<organism evidence="1 2">
    <name type="scientific">Dreissena polymorpha</name>
    <name type="common">Zebra mussel</name>
    <name type="synonym">Mytilus polymorpha</name>
    <dbReference type="NCBI Taxonomy" id="45954"/>
    <lineage>
        <taxon>Eukaryota</taxon>
        <taxon>Metazoa</taxon>
        <taxon>Spiralia</taxon>
        <taxon>Lophotrochozoa</taxon>
        <taxon>Mollusca</taxon>
        <taxon>Bivalvia</taxon>
        <taxon>Autobranchia</taxon>
        <taxon>Heteroconchia</taxon>
        <taxon>Euheterodonta</taxon>
        <taxon>Imparidentia</taxon>
        <taxon>Neoheterodontei</taxon>
        <taxon>Myida</taxon>
        <taxon>Dreissenoidea</taxon>
        <taxon>Dreissenidae</taxon>
        <taxon>Dreissena</taxon>
    </lineage>
</organism>
<protein>
    <submittedName>
        <fullName evidence="1">Uncharacterized protein</fullName>
    </submittedName>
</protein>
<accession>A0A9D4EQY0</accession>
<proteinExistence type="predicted"/>
<evidence type="ECO:0000313" key="1">
    <source>
        <dbReference type="EMBL" id="KAH3784118.1"/>
    </source>
</evidence>
<comment type="caution">
    <text evidence="1">The sequence shown here is derived from an EMBL/GenBank/DDBJ whole genome shotgun (WGS) entry which is preliminary data.</text>
</comment>
<sequence>MGEDESVDDWADSVCTLAGYAFRNLPKEHLLQKIYIKKDRKAGERVINQRPLSIERAINQLKWDIFNHGIKYRNWERKVEYAWRVKVAGQKVASKSMLVDKVVVVERKVDMLEEKMDICMETLDQLLTRSTISPS</sequence>
<evidence type="ECO:0000313" key="2">
    <source>
        <dbReference type="Proteomes" id="UP000828390"/>
    </source>
</evidence>
<dbReference type="Proteomes" id="UP000828390">
    <property type="component" value="Unassembled WGS sequence"/>
</dbReference>
<reference evidence="1" key="2">
    <citation type="submission" date="2020-11" db="EMBL/GenBank/DDBJ databases">
        <authorList>
            <person name="McCartney M.A."/>
            <person name="Auch B."/>
            <person name="Kono T."/>
            <person name="Mallez S."/>
            <person name="Becker A."/>
            <person name="Gohl D.M."/>
            <person name="Silverstein K.A.T."/>
            <person name="Koren S."/>
            <person name="Bechman K.B."/>
            <person name="Herman A."/>
            <person name="Abrahante J.E."/>
            <person name="Garbe J."/>
        </authorList>
    </citation>
    <scope>NUCLEOTIDE SEQUENCE</scope>
    <source>
        <strain evidence="1">Duluth1</strain>
        <tissue evidence="1">Whole animal</tissue>
    </source>
</reference>
<keyword evidence="2" id="KW-1185">Reference proteome</keyword>